<gene>
    <name evidence="1" type="ORF">BST47_13545</name>
</gene>
<dbReference type="InterPro" id="IPR042184">
    <property type="entry name" value="YqeY/Aim41_N"/>
</dbReference>
<evidence type="ECO:0000313" key="2">
    <source>
        <dbReference type="Proteomes" id="UP000192411"/>
    </source>
</evidence>
<sequence>MSCGRGLGRLVWRAVTAAQVWRESLRDALLAARKERAAPRVSALRSALSAIDNAETPDAVDIDAPESGAIAGGVVGLGAAEVARRELSDDEIRDLLRAEADERLAAAGQVSSGGHTERAAALRAEAAVLTGLLGDV</sequence>
<dbReference type="OrthoDB" id="4627951at2"/>
<protein>
    <recommendedName>
        <fullName evidence="3">Glutamyl-tRNA amidotransferase</fullName>
    </recommendedName>
</protein>
<dbReference type="Proteomes" id="UP000192411">
    <property type="component" value="Unassembled WGS sequence"/>
</dbReference>
<keyword evidence="2" id="KW-1185">Reference proteome</keyword>
<dbReference type="Gene3D" id="1.10.1510.10">
    <property type="entry name" value="Uncharacterised protein YqeY/AIM41 PF09424, N-terminal domain"/>
    <property type="match status" value="1"/>
</dbReference>
<dbReference type="AlphaFoldDB" id="A0A1X0JQE4"/>
<accession>A0A1X0JQE4</accession>
<organism evidence="1 2">
    <name type="scientific">Mycolicibacterium tusciae</name>
    <dbReference type="NCBI Taxonomy" id="75922"/>
    <lineage>
        <taxon>Bacteria</taxon>
        <taxon>Bacillati</taxon>
        <taxon>Actinomycetota</taxon>
        <taxon>Actinomycetes</taxon>
        <taxon>Mycobacteriales</taxon>
        <taxon>Mycobacteriaceae</taxon>
        <taxon>Mycolicibacterium</taxon>
    </lineage>
</organism>
<name>A0A1X0JQE4_9MYCO</name>
<reference evidence="1 2" key="1">
    <citation type="submission" date="2017-02" db="EMBL/GenBank/DDBJ databases">
        <title>The new phylogeny of genus Mycobacterium.</title>
        <authorList>
            <person name="Tortoli E."/>
            <person name="Trovato A."/>
            <person name="Cirillo D.M."/>
        </authorList>
    </citation>
    <scope>NUCLEOTIDE SEQUENCE [LARGE SCALE GENOMIC DNA]</scope>
    <source>
        <strain evidence="1 2">DSM 44338</strain>
    </source>
</reference>
<dbReference type="EMBL" id="MVIM01000006">
    <property type="protein sequence ID" value="ORB65133.1"/>
    <property type="molecule type" value="Genomic_DNA"/>
</dbReference>
<dbReference type="STRING" id="75922.BST47_13545"/>
<proteinExistence type="predicted"/>
<evidence type="ECO:0000313" key="1">
    <source>
        <dbReference type="EMBL" id="ORB65133.1"/>
    </source>
</evidence>
<comment type="caution">
    <text evidence="1">The sequence shown here is derived from an EMBL/GenBank/DDBJ whole genome shotgun (WGS) entry which is preliminary data.</text>
</comment>
<evidence type="ECO:0008006" key="3">
    <source>
        <dbReference type="Google" id="ProtNLM"/>
    </source>
</evidence>